<feature type="transmembrane region" description="Helical" evidence="7">
    <location>
        <begin position="27"/>
        <end position="43"/>
    </location>
</feature>
<keyword evidence="3 7" id="KW-0812">Transmembrane</keyword>
<feature type="transmembrane region" description="Helical" evidence="7">
    <location>
        <begin position="535"/>
        <end position="553"/>
    </location>
</feature>
<evidence type="ECO:0000256" key="7">
    <source>
        <dbReference type="SAM" id="Phobius"/>
    </source>
</evidence>
<gene>
    <name evidence="9" type="ORF">H8689_06575</name>
</gene>
<keyword evidence="2" id="KW-0813">Transport</keyword>
<reference evidence="9 10" key="1">
    <citation type="submission" date="2020-08" db="EMBL/GenBank/DDBJ databases">
        <title>Genome public.</title>
        <authorList>
            <person name="Liu C."/>
            <person name="Sun Q."/>
        </authorList>
    </citation>
    <scope>NUCLEOTIDE SEQUENCE [LARGE SCALE GENOMIC DNA]</scope>
    <source>
        <strain evidence="9 10">NSJ-26</strain>
    </source>
</reference>
<evidence type="ECO:0000313" key="9">
    <source>
        <dbReference type="EMBL" id="MBC8590797.1"/>
    </source>
</evidence>
<feature type="transmembrane region" description="Helical" evidence="7">
    <location>
        <begin position="5"/>
        <end position="21"/>
    </location>
</feature>
<dbReference type="PROSITE" id="PS51202">
    <property type="entry name" value="RCK_C"/>
    <property type="match status" value="2"/>
</dbReference>
<evidence type="ECO:0000256" key="4">
    <source>
        <dbReference type="ARBA" id="ARBA00022737"/>
    </source>
</evidence>
<feature type="transmembrane region" description="Helical" evidence="7">
    <location>
        <begin position="173"/>
        <end position="196"/>
    </location>
</feature>
<comment type="subcellular location">
    <subcellularLocation>
        <location evidence="1">Membrane</location>
        <topology evidence="1">Multi-pass membrane protein</topology>
    </subcellularLocation>
</comment>
<evidence type="ECO:0000256" key="3">
    <source>
        <dbReference type="ARBA" id="ARBA00022692"/>
    </source>
</evidence>
<dbReference type="RefSeq" id="WP_249323631.1">
    <property type="nucleotide sequence ID" value="NZ_JACRTK010000002.1"/>
</dbReference>
<evidence type="ECO:0000256" key="5">
    <source>
        <dbReference type="ARBA" id="ARBA00022989"/>
    </source>
</evidence>
<dbReference type="GO" id="GO:0006813">
    <property type="term" value="P:potassium ion transport"/>
    <property type="evidence" value="ECO:0007669"/>
    <property type="project" value="InterPro"/>
</dbReference>
<dbReference type="SUPFAM" id="SSF116726">
    <property type="entry name" value="TrkA C-terminal domain-like"/>
    <property type="match status" value="2"/>
</dbReference>
<organism evidence="9 10">
    <name type="scientific">Wansuia hejianensis</name>
    <dbReference type="NCBI Taxonomy" id="2763667"/>
    <lineage>
        <taxon>Bacteria</taxon>
        <taxon>Bacillati</taxon>
        <taxon>Bacillota</taxon>
        <taxon>Clostridia</taxon>
        <taxon>Lachnospirales</taxon>
        <taxon>Lachnospiraceae</taxon>
        <taxon>Wansuia</taxon>
    </lineage>
</organism>
<feature type="transmembrane region" description="Helical" evidence="7">
    <location>
        <begin position="480"/>
        <end position="501"/>
    </location>
</feature>
<dbReference type="InterPro" id="IPR006037">
    <property type="entry name" value="RCK_C"/>
</dbReference>
<dbReference type="GO" id="GO:0008324">
    <property type="term" value="F:monoatomic cation transmembrane transporter activity"/>
    <property type="evidence" value="ECO:0007669"/>
    <property type="project" value="InterPro"/>
</dbReference>
<name>A0A926F2H8_9FIRM</name>
<dbReference type="Pfam" id="PF02080">
    <property type="entry name" value="TrkA_C"/>
    <property type="match status" value="2"/>
</dbReference>
<dbReference type="InterPro" id="IPR036721">
    <property type="entry name" value="RCK_C_sf"/>
</dbReference>
<comment type="caution">
    <text evidence="9">The sequence shown here is derived from an EMBL/GenBank/DDBJ whole genome shotgun (WGS) entry which is preliminary data.</text>
</comment>
<feature type="transmembrane region" description="Helical" evidence="7">
    <location>
        <begin position="450"/>
        <end position="468"/>
    </location>
</feature>
<accession>A0A926F2H8</accession>
<dbReference type="InterPro" id="IPR051679">
    <property type="entry name" value="DASS-Related_Transporters"/>
</dbReference>
<feature type="transmembrane region" description="Helical" evidence="7">
    <location>
        <begin position="94"/>
        <end position="121"/>
    </location>
</feature>
<feature type="transmembrane region" description="Helical" evidence="7">
    <location>
        <begin position="407"/>
        <end position="438"/>
    </location>
</feature>
<dbReference type="PROSITE" id="PS01271">
    <property type="entry name" value="NA_SULFATE"/>
    <property type="match status" value="1"/>
</dbReference>
<feature type="domain" description="RCK C-terminal" evidence="8">
    <location>
        <begin position="204"/>
        <end position="289"/>
    </location>
</feature>
<keyword evidence="4" id="KW-0677">Repeat</keyword>
<proteinExistence type="predicted"/>
<evidence type="ECO:0000313" key="10">
    <source>
        <dbReference type="Proteomes" id="UP000601522"/>
    </source>
</evidence>
<keyword evidence="6 7" id="KW-0472">Membrane</keyword>
<dbReference type="PANTHER" id="PTHR43652">
    <property type="entry name" value="BASIC AMINO ACID ANTIPORTER YFCC-RELATED"/>
    <property type="match status" value="1"/>
</dbReference>
<evidence type="ECO:0000256" key="6">
    <source>
        <dbReference type="ARBA" id="ARBA00023136"/>
    </source>
</evidence>
<dbReference type="Proteomes" id="UP000601522">
    <property type="component" value="Unassembled WGS sequence"/>
</dbReference>
<keyword evidence="5 7" id="KW-1133">Transmembrane helix</keyword>
<evidence type="ECO:0000256" key="2">
    <source>
        <dbReference type="ARBA" id="ARBA00022448"/>
    </source>
</evidence>
<feature type="transmembrane region" description="Helical" evidence="7">
    <location>
        <begin position="573"/>
        <end position="593"/>
    </location>
</feature>
<protein>
    <submittedName>
        <fullName evidence="9">SLC13 family permease</fullName>
    </submittedName>
</protein>
<feature type="transmembrane region" description="Helical" evidence="7">
    <location>
        <begin position="133"/>
        <end position="153"/>
    </location>
</feature>
<sequence>MYHQIIVFIVLGATFFFFIDGRIRYEFVGLSGLLILTIAGVITPEEAFTGFSHPAVITVASVLVISSALIKSGVVEHLVIFLNKGSHRVSLKVLGLMIVTASLSAFMNNVGALALILPIGLRVAKDSKISPSSLLMPVSFASLFGGMITSIGTPPNLIVSAFRVQGGGEPFDFFDFAPVAMILVPIGIGFTSLLGWRVIPKRKFQEEKDKFNIEGYLSEVVVTDSSKMVGRPLKDFYGVYKLEVNVLSIIRDGRKILAPRGKDRLLAGDILIIKSVPTELTDLVKRTGMTLKGSKPEVLESEPYLKYDEVALVEVVLREDSLLIGRTVLEVRLRNRFNVNLIAVSRKGTSSVERLKSFRFKSGDILLMQAPVSILEDIYSKLGCLPLAERGVGIDLGGRENKRYLPLIIFLISIIITGLGLLPVQVSFSIAAVSLVIFNIISPRVFYDAIEWPTIIMLGSLLPMGAALQSSGGSDTIAKLLVKLSTIFSPSLMIVVVMLLTMILTNLISNSAAAVLMAPISFSLANFMGVSSDPFLMSVAVASSSAFMTPIGHQSNMLVMGPGGYKFTDYWKLGLPLSIIVLTLGAPLILYFWPL</sequence>
<evidence type="ECO:0000256" key="1">
    <source>
        <dbReference type="ARBA" id="ARBA00004141"/>
    </source>
</evidence>
<dbReference type="InterPro" id="IPR031312">
    <property type="entry name" value="Na/sul_symport_CS"/>
</dbReference>
<dbReference type="Gene3D" id="3.30.70.1450">
    <property type="entry name" value="Regulator of K+ conductance, C-terminal domain"/>
    <property type="match status" value="2"/>
</dbReference>
<keyword evidence="10" id="KW-1185">Reference proteome</keyword>
<dbReference type="GO" id="GO:0005886">
    <property type="term" value="C:plasma membrane"/>
    <property type="evidence" value="ECO:0007669"/>
    <property type="project" value="TreeGrafter"/>
</dbReference>
<dbReference type="AlphaFoldDB" id="A0A926F2H8"/>
<dbReference type="EMBL" id="JACRTK010000002">
    <property type="protein sequence ID" value="MBC8590797.1"/>
    <property type="molecule type" value="Genomic_DNA"/>
</dbReference>
<dbReference type="InterPro" id="IPR004680">
    <property type="entry name" value="Cit_transptr-like_dom"/>
</dbReference>
<dbReference type="Pfam" id="PF03600">
    <property type="entry name" value="CitMHS"/>
    <property type="match status" value="1"/>
</dbReference>
<evidence type="ECO:0000259" key="8">
    <source>
        <dbReference type="PROSITE" id="PS51202"/>
    </source>
</evidence>
<feature type="domain" description="RCK C-terminal" evidence="8">
    <location>
        <begin position="299"/>
        <end position="384"/>
    </location>
</feature>
<dbReference type="PANTHER" id="PTHR43652:SF2">
    <property type="entry name" value="BASIC AMINO ACID ANTIPORTER YFCC-RELATED"/>
    <property type="match status" value="1"/>
</dbReference>